<dbReference type="PANTHER" id="PTHR11712">
    <property type="entry name" value="POLYKETIDE SYNTHASE-RELATED"/>
    <property type="match status" value="1"/>
</dbReference>
<gene>
    <name evidence="6" type="ORF">VIBNISOn1_970075</name>
</gene>
<proteinExistence type="inferred from homology"/>
<comment type="pathway">
    <text evidence="1">Lipid metabolism; fatty acid biosynthesis.</text>
</comment>
<dbReference type="EC" id="2.3.1.41" evidence="6"/>
<keyword evidence="6" id="KW-0012">Acyltransferase</keyword>
<dbReference type="InterPro" id="IPR000794">
    <property type="entry name" value="Beta-ketoacyl_synthase"/>
</dbReference>
<comment type="similarity">
    <text evidence="2 4">Belongs to the thiolase-like superfamily. Beta-ketoacyl-ACP synthases family.</text>
</comment>
<dbReference type="PANTHER" id="PTHR11712:SF336">
    <property type="entry name" value="3-OXOACYL-[ACYL-CARRIER-PROTEIN] SYNTHASE, MITOCHONDRIAL"/>
    <property type="match status" value="1"/>
</dbReference>
<evidence type="ECO:0000313" key="7">
    <source>
        <dbReference type="Proteomes" id="UP000018211"/>
    </source>
</evidence>
<protein>
    <submittedName>
        <fullName evidence="6">3-oxoacyl-(Acyl-carrier-protein) synthase (Polyketide synthase)</fullName>
        <ecNumber evidence="6">2.3.1.41</ecNumber>
    </submittedName>
</protein>
<dbReference type="GO" id="GO:0004315">
    <property type="term" value="F:3-oxoacyl-[acyl-carrier-protein] synthase activity"/>
    <property type="evidence" value="ECO:0007669"/>
    <property type="project" value="UniProtKB-EC"/>
</dbReference>
<dbReference type="Proteomes" id="UP000018211">
    <property type="component" value="Unassembled WGS sequence"/>
</dbReference>
<evidence type="ECO:0000256" key="4">
    <source>
        <dbReference type="RuleBase" id="RU003694"/>
    </source>
</evidence>
<dbReference type="GO" id="GO:0006633">
    <property type="term" value="P:fatty acid biosynthetic process"/>
    <property type="evidence" value="ECO:0007669"/>
    <property type="project" value="TreeGrafter"/>
</dbReference>
<evidence type="ECO:0000259" key="5">
    <source>
        <dbReference type="PROSITE" id="PS52004"/>
    </source>
</evidence>
<evidence type="ECO:0000256" key="1">
    <source>
        <dbReference type="ARBA" id="ARBA00005194"/>
    </source>
</evidence>
<dbReference type="InterPro" id="IPR014031">
    <property type="entry name" value="Ketoacyl_synth_C"/>
</dbReference>
<comment type="caution">
    <text evidence="6">The sequence shown here is derived from an EMBL/GenBank/DDBJ whole genome shotgun (WGS) entry which is preliminary data.</text>
</comment>
<reference evidence="6 7" key="1">
    <citation type="journal article" date="2013" name="ISME J.">
        <title>Comparative genomics of pathogenic lineages of Vibrio nigripulchritudo identifies virulence-associated traits.</title>
        <authorList>
            <person name="Goudenege D."/>
            <person name="Labreuche Y."/>
            <person name="Krin E."/>
            <person name="Ansquer D."/>
            <person name="Mangenot S."/>
            <person name="Calteau A."/>
            <person name="Medigue C."/>
            <person name="Mazel D."/>
            <person name="Polz M.F."/>
            <person name="Le Roux F."/>
        </authorList>
    </citation>
    <scope>NUCLEOTIDE SEQUENCE [LARGE SCALE GENOMIC DNA]</scope>
    <source>
        <strain evidence="6 7">SOn1</strain>
    </source>
</reference>
<feature type="domain" description="Ketosynthase family 3 (KS3)" evidence="5">
    <location>
        <begin position="1"/>
        <end position="407"/>
    </location>
</feature>
<dbReference type="InterPro" id="IPR016039">
    <property type="entry name" value="Thiolase-like"/>
</dbReference>
<accession>A0AAV2VZ55</accession>
<dbReference type="SMART" id="SM00825">
    <property type="entry name" value="PKS_KS"/>
    <property type="match status" value="1"/>
</dbReference>
<evidence type="ECO:0000256" key="3">
    <source>
        <dbReference type="ARBA" id="ARBA00022679"/>
    </source>
</evidence>
<dbReference type="RefSeq" id="WP_022613972.1">
    <property type="nucleotide sequence ID" value="NZ_LK391965.1"/>
</dbReference>
<evidence type="ECO:0000256" key="2">
    <source>
        <dbReference type="ARBA" id="ARBA00008467"/>
    </source>
</evidence>
<dbReference type="PROSITE" id="PS52004">
    <property type="entry name" value="KS3_2"/>
    <property type="match status" value="1"/>
</dbReference>
<evidence type="ECO:0000313" key="6">
    <source>
        <dbReference type="EMBL" id="CCO50054.1"/>
    </source>
</evidence>
<dbReference type="SUPFAM" id="SSF53901">
    <property type="entry name" value="Thiolase-like"/>
    <property type="match status" value="2"/>
</dbReference>
<dbReference type="EMBL" id="CAOF01000194">
    <property type="protein sequence ID" value="CCO50054.1"/>
    <property type="molecule type" value="Genomic_DNA"/>
</dbReference>
<organism evidence="6 7">
    <name type="scientific">Vibrio nigripulchritudo SOn1</name>
    <dbReference type="NCBI Taxonomy" id="1238450"/>
    <lineage>
        <taxon>Bacteria</taxon>
        <taxon>Pseudomonadati</taxon>
        <taxon>Pseudomonadota</taxon>
        <taxon>Gammaproteobacteria</taxon>
        <taxon>Vibrionales</taxon>
        <taxon>Vibrionaceae</taxon>
        <taxon>Vibrio</taxon>
    </lineage>
</organism>
<dbReference type="Pfam" id="PF00109">
    <property type="entry name" value="ketoacyl-synt"/>
    <property type="match status" value="1"/>
</dbReference>
<dbReference type="Pfam" id="PF02801">
    <property type="entry name" value="Ketoacyl-synt_C"/>
    <property type="match status" value="1"/>
</dbReference>
<dbReference type="InterPro" id="IPR020841">
    <property type="entry name" value="PKS_Beta-ketoAc_synthase_dom"/>
</dbReference>
<dbReference type="Gene3D" id="3.40.47.10">
    <property type="match status" value="2"/>
</dbReference>
<name>A0AAV2VZ55_9VIBR</name>
<dbReference type="AlphaFoldDB" id="A0AAV2VZ55"/>
<dbReference type="InterPro" id="IPR014030">
    <property type="entry name" value="Ketoacyl_synth_N"/>
</dbReference>
<sequence length="411" mass="44884">MPKPNAVITGLGGLTSLGITSEQHLAGHQQGESGIRFNDDFPYPLGAVPDFNPREFIKDKKSIRMMTLQVKLGVSSASLAFDNAGLAQDYFEKYQETCGVIYGSFLCQGFYNSTKPYMSCLKEDLTVDYDSLGNEHYRQFPPLWILPRLPNTAGGQVSIQYGLRGMSYSVVNGPAGGMIAAGEAMEAIEDKRADMILAGATESEAMLDHAFRLEQRLPVAKSLEETGLVTGEGGISYVIENSDIALQDNRSIYAHVLSYQNNYLPNLFSDSAELSISSIEANMRKAIKKAGLTPEDIDAVQLTLAGIPDLDEWEATAAQRVFGNHTSVVSSTDYTGFSFGAAGASSLFYACLQLKHQYLAPVLNLSRKPLQGALNYVKEPKLNTPIQRVLCHHIDYLGNQVSLLLAKESKE</sequence>
<keyword evidence="3 4" id="KW-0808">Transferase</keyword>